<evidence type="ECO:0000313" key="3">
    <source>
        <dbReference type="Proteomes" id="UP001165079"/>
    </source>
</evidence>
<comment type="caution">
    <text evidence="2">The sequence shown here is derived from an EMBL/GenBank/DDBJ whole genome shotgun (WGS) entry which is preliminary data.</text>
</comment>
<evidence type="ECO:0000259" key="1">
    <source>
        <dbReference type="Pfam" id="PF24459"/>
    </source>
</evidence>
<reference evidence="2" key="1">
    <citation type="submission" date="2023-03" db="EMBL/GenBank/DDBJ databases">
        <title>Actinorhabdospora filicis NBRC 111898.</title>
        <authorList>
            <person name="Ichikawa N."/>
            <person name="Sato H."/>
            <person name="Tonouchi N."/>
        </authorList>
    </citation>
    <scope>NUCLEOTIDE SEQUENCE</scope>
    <source>
        <strain evidence="2">NBRC 111898</strain>
    </source>
</reference>
<dbReference type="Pfam" id="PF24459">
    <property type="entry name" value="DUF7574"/>
    <property type="match status" value="1"/>
</dbReference>
<sequence>MIYENAVEINKKIFRVIASSGMYGYDWNEAALLRGPDGKLYYASDSGCSCTWFGYGLTESDLTPVGSWAAAVELMKQDPTEFADQYVTSFAEELAKIRPAAFEEPHCT</sequence>
<dbReference type="InterPro" id="IPR055996">
    <property type="entry name" value="DUF7574"/>
</dbReference>
<dbReference type="EMBL" id="BSTX01000005">
    <property type="protein sequence ID" value="GLZ81427.1"/>
    <property type="molecule type" value="Genomic_DNA"/>
</dbReference>
<proteinExistence type="predicted"/>
<name>A0A9W6W6D8_9ACTN</name>
<keyword evidence="3" id="KW-1185">Reference proteome</keyword>
<dbReference type="RefSeq" id="WP_285666880.1">
    <property type="nucleotide sequence ID" value="NZ_BSTX01000005.1"/>
</dbReference>
<evidence type="ECO:0000313" key="2">
    <source>
        <dbReference type="EMBL" id="GLZ81427.1"/>
    </source>
</evidence>
<feature type="domain" description="DUF7574" evidence="1">
    <location>
        <begin position="24"/>
        <end position="99"/>
    </location>
</feature>
<dbReference type="Proteomes" id="UP001165079">
    <property type="component" value="Unassembled WGS sequence"/>
</dbReference>
<dbReference type="AlphaFoldDB" id="A0A9W6W6D8"/>
<protein>
    <recommendedName>
        <fullName evidence="1">DUF7574 domain-containing protein</fullName>
    </recommendedName>
</protein>
<gene>
    <name evidence="2" type="ORF">Afil01_62340</name>
</gene>
<accession>A0A9W6W6D8</accession>
<organism evidence="2 3">
    <name type="scientific">Actinorhabdospora filicis</name>
    <dbReference type="NCBI Taxonomy" id="1785913"/>
    <lineage>
        <taxon>Bacteria</taxon>
        <taxon>Bacillati</taxon>
        <taxon>Actinomycetota</taxon>
        <taxon>Actinomycetes</taxon>
        <taxon>Micromonosporales</taxon>
        <taxon>Micromonosporaceae</taxon>
        <taxon>Actinorhabdospora</taxon>
    </lineage>
</organism>